<feature type="transmembrane region" description="Helical" evidence="2">
    <location>
        <begin position="37"/>
        <end position="57"/>
    </location>
</feature>
<evidence type="ECO:0000313" key="3">
    <source>
        <dbReference type="EMBL" id="GAA2393921.1"/>
    </source>
</evidence>
<keyword evidence="4" id="KW-1185">Reference proteome</keyword>
<evidence type="ECO:0008006" key="5">
    <source>
        <dbReference type="Google" id="ProtNLM"/>
    </source>
</evidence>
<organism evidence="3 4">
    <name type="scientific">Gordonia cholesterolivorans</name>
    <dbReference type="NCBI Taxonomy" id="559625"/>
    <lineage>
        <taxon>Bacteria</taxon>
        <taxon>Bacillati</taxon>
        <taxon>Actinomycetota</taxon>
        <taxon>Actinomycetes</taxon>
        <taxon>Mycobacteriales</taxon>
        <taxon>Gordoniaceae</taxon>
        <taxon>Gordonia</taxon>
    </lineage>
</organism>
<dbReference type="Proteomes" id="UP001501170">
    <property type="component" value="Unassembled WGS sequence"/>
</dbReference>
<keyword evidence="2" id="KW-0812">Transmembrane</keyword>
<dbReference type="EMBL" id="BAAARB010000036">
    <property type="protein sequence ID" value="GAA2393921.1"/>
    <property type="molecule type" value="Genomic_DNA"/>
</dbReference>
<keyword evidence="2" id="KW-1133">Transmembrane helix</keyword>
<evidence type="ECO:0000256" key="2">
    <source>
        <dbReference type="SAM" id="Phobius"/>
    </source>
</evidence>
<reference evidence="3 4" key="1">
    <citation type="journal article" date="2019" name="Int. J. Syst. Evol. Microbiol.">
        <title>The Global Catalogue of Microorganisms (GCM) 10K type strain sequencing project: providing services to taxonomists for standard genome sequencing and annotation.</title>
        <authorList>
            <consortium name="The Broad Institute Genomics Platform"/>
            <consortium name="The Broad Institute Genome Sequencing Center for Infectious Disease"/>
            <person name="Wu L."/>
            <person name="Ma J."/>
        </authorList>
    </citation>
    <scope>NUCLEOTIDE SEQUENCE [LARGE SCALE GENOMIC DNA]</scope>
    <source>
        <strain evidence="3 4">JCM 16227</strain>
    </source>
</reference>
<evidence type="ECO:0000313" key="4">
    <source>
        <dbReference type="Proteomes" id="UP001501170"/>
    </source>
</evidence>
<evidence type="ECO:0000256" key="1">
    <source>
        <dbReference type="SAM" id="MobiDB-lite"/>
    </source>
</evidence>
<sequence>MIPASRGYPSGMDSRPDAARRDAEKRWGHPKDLRSPALFLGAVVVIALGVLVAFVIGGAPIGLAAAVPGVLGVGGLVALAMAFRAYRRGRSWVEWQGVGWLLLTMMLPALILPFMAASAP</sequence>
<proteinExistence type="predicted"/>
<feature type="transmembrane region" description="Helical" evidence="2">
    <location>
        <begin position="63"/>
        <end position="86"/>
    </location>
</feature>
<comment type="caution">
    <text evidence="3">The sequence shown here is derived from an EMBL/GenBank/DDBJ whole genome shotgun (WGS) entry which is preliminary data.</text>
</comment>
<gene>
    <name evidence="3" type="ORF">GCM10009855_36790</name>
</gene>
<feature type="transmembrane region" description="Helical" evidence="2">
    <location>
        <begin position="98"/>
        <end position="117"/>
    </location>
</feature>
<feature type="compositionally biased region" description="Basic and acidic residues" evidence="1">
    <location>
        <begin position="14"/>
        <end position="31"/>
    </location>
</feature>
<protein>
    <recommendedName>
        <fullName evidence="5">Transmembrane protein</fullName>
    </recommendedName>
</protein>
<accession>A0ABN3I387</accession>
<feature type="region of interest" description="Disordered" evidence="1">
    <location>
        <begin position="1"/>
        <end position="31"/>
    </location>
</feature>
<keyword evidence="2" id="KW-0472">Membrane</keyword>
<name>A0ABN3I387_9ACTN</name>